<name>A0A1H3H3C6_9BACI</name>
<keyword evidence="2" id="KW-1185">Reference proteome</keyword>
<protein>
    <submittedName>
        <fullName evidence="1">Uncharacterized protein</fullName>
    </submittedName>
</protein>
<proteinExistence type="predicted"/>
<sequence>MFFPLLTLISTLLKNFLETPKKVTVATVIFQGSVFFKMGYYKNKGGVGCEFEI</sequence>
<dbReference type="Proteomes" id="UP000198935">
    <property type="component" value="Unassembled WGS sequence"/>
</dbReference>
<dbReference type="EMBL" id="FNPI01000001">
    <property type="protein sequence ID" value="SDY09897.1"/>
    <property type="molecule type" value="Genomic_DNA"/>
</dbReference>
<accession>A0A1H3H3C6</accession>
<evidence type="ECO:0000313" key="2">
    <source>
        <dbReference type="Proteomes" id="UP000198935"/>
    </source>
</evidence>
<organism evidence="1 2">
    <name type="scientific">Evansella caseinilytica</name>
    <dbReference type="NCBI Taxonomy" id="1503961"/>
    <lineage>
        <taxon>Bacteria</taxon>
        <taxon>Bacillati</taxon>
        <taxon>Bacillota</taxon>
        <taxon>Bacilli</taxon>
        <taxon>Bacillales</taxon>
        <taxon>Bacillaceae</taxon>
        <taxon>Evansella</taxon>
    </lineage>
</organism>
<gene>
    <name evidence="1" type="ORF">SAMN05421736_101364</name>
</gene>
<evidence type="ECO:0000313" key="1">
    <source>
        <dbReference type="EMBL" id="SDY09897.1"/>
    </source>
</evidence>
<reference evidence="2" key="1">
    <citation type="submission" date="2016-10" db="EMBL/GenBank/DDBJ databases">
        <authorList>
            <person name="Varghese N."/>
            <person name="Submissions S."/>
        </authorList>
    </citation>
    <scope>NUCLEOTIDE SEQUENCE [LARGE SCALE GENOMIC DNA]</scope>
    <source>
        <strain evidence="2">SP</strain>
    </source>
</reference>
<dbReference type="STRING" id="1503961.SAMN05421736_101364"/>
<dbReference type="AlphaFoldDB" id="A0A1H3H3C6"/>